<accession>A0A8K2A901</accession>
<protein>
    <submittedName>
        <fullName evidence="1">Uncharacterized protein</fullName>
    </submittedName>
</protein>
<evidence type="ECO:0000313" key="1">
    <source>
        <dbReference type="EMBL" id="NCJ08601.1"/>
    </source>
</evidence>
<gene>
    <name evidence="1" type="ORF">GS597_19220</name>
</gene>
<keyword evidence="2" id="KW-1185">Reference proteome</keyword>
<dbReference type="EMBL" id="WVIC01000059">
    <property type="protein sequence ID" value="NCJ08601.1"/>
    <property type="molecule type" value="Genomic_DNA"/>
</dbReference>
<proteinExistence type="predicted"/>
<sequence>MKFQFSRSFNFGVTLVSGIVFGNATIALALGTGSSLLNGGIIKPSNERLAPDERFKQNYLIAASPQLDNLLYNFSFKYSNTIRYYKVTSPDHYAAYTLAWLEFSNVAESSSIAPPVFTPTAGWIYTAKLKGGGNANLREYGSSPQTEPTIDLLNHYTRTLGGQVFSLVKEVKFPYKKPLFCPVSTTGC</sequence>
<reference evidence="1" key="1">
    <citation type="submission" date="2019-12" db="EMBL/GenBank/DDBJ databases">
        <title>High-Quality draft genome sequences of three cyanobacteria isolated from the limestone walls of the Old Cathedral of Coimbra.</title>
        <authorList>
            <person name="Tiago I."/>
            <person name="Soares F."/>
            <person name="Portugal A."/>
        </authorList>
    </citation>
    <scope>NUCLEOTIDE SEQUENCE [LARGE SCALE GENOMIC DNA]</scope>
    <source>
        <strain evidence="1">C</strain>
    </source>
</reference>
<organism evidence="1 2">
    <name type="scientific">Petrachloros mirabilis ULC683</name>
    <dbReference type="NCBI Taxonomy" id="2781853"/>
    <lineage>
        <taxon>Bacteria</taxon>
        <taxon>Bacillati</taxon>
        <taxon>Cyanobacteriota</taxon>
        <taxon>Cyanophyceae</taxon>
        <taxon>Synechococcales</taxon>
        <taxon>Petrachlorosaceae</taxon>
        <taxon>Petrachloros</taxon>
        <taxon>Petrachloros mirabilis</taxon>
    </lineage>
</organism>
<dbReference type="RefSeq" id="WP_161827074.1">
    <property type="nucleotide sequence ID" value="NZ_WVIC01000059.1"/>
</dbReference>
<name>A0A8K2A901_9CYAN</name>
<dbReference type="Proteomes" id="UP000607397">
    <property type="component" value="Unassembled WGS sequence"/>
</dbReference>
<comment type="caution">
    <text evidence="1">The sequence shown here is derived from an EMBL/GenBank/DDBJ whole genome shotgun (WGS) entry which is preliminary data.</text>
</comment>
<dbReference type="AlphaFoldDB" id="A0A8K2A901"/>
<evidence type="ECO:0000313" key="2">
    <source>
        <dbReference type="Proteomes" id="UP000607397"/>
    </source>
</evidence>